<dbReference type="AlphaFoldDB" id="A0A6P1TLH9"/>
<sequence>MLKRYTNLSFTYAVIGLISGVFFREFTKLNHFTGKTSLSSMHTHYLTLGMFFFLILLLLEKNFAFSSQKHVNKALIIYNIGLNISGIGFLMRGLTEVWGTELNKALDASISGISGVGHILLGFSMLYLLLKVRKKVV</sequence>
<dbReference type="InterPro" id="IPR021299">
    <property type="entry name" value="DUF2871"/>
</dbReference>
<name>A0A6P1TLH9_9FIRM</name>
<feature type="transmembrane region" description="Helical" evidence="1">
    <location>
        <begin position="5"/>
        <end position="23"/>
    </location>
</feature>
<evidence type="ECO:0000313" key="3">
    <source>
        <dbReference type="Proteomes" id="UP000464314"/>
    </source>
</evidence>
<evidence type="ECO:0000256" key="1">
    <source>
        <dbReference type="SAM" id="Phobius"/>
    </source>
</evidence>
<keyword evidence="1" id="KW-1133">Transmembrane helix</keyword>
<accession>A0A6P1TLH9</accession>
<organism evidence="2 3">
    <name type="scientific">Anaerocolumna sedimenticola</name>
    <dbReference type="NCBI Taxonomy" id="2696063"/>
    <lineage>
        <taxon>Bacteria</taxon>
        <taxon>Bacillati</taxon>
        <taxon>Bacillota</taxon>
        <taxon>Clostridia</taxon>
        <taxon>Lachnospirales</taxon>
        <taxon>Lachnospiraceae</taxon>
        <taxon>Anaerocolumna</taxon>
    </lineage>
</organism>
<gene>
    <name evidence="2" type="ORF">Ana3638_04590</name>
</gene>
<reference evidence="2 3" key="1">
    <citation type="submission" date="2020-01" db="EMBL/GenBank/DDBJ databases">
        <title>Genome analysis of Anaerocolumna sp. CBA3638.</title>
        <authorList>
            <person name="Kim J."/>
            <person name="Roh S.W."/>
        </authorList>
    </citation>
    <scope>NUCLEOTIDE SEQUENCE [LARGE SCALE GENOMIC DNA]</scope>
    <source>
        <strain evidence="2 3">CBA3638</strain>
    </source>
</reference>
<dbReference type="RefSeq" id="WP_161836984.1">
    <property type="nucleotide sequence ID" value="NZ_CP048000.1"/>
</dbReference>
<feature type="transmembrane region" description="Helical" evidence="1">
    <location>
        <begin position="71"/>
        <end position="90"/>
    </location>
</feature>
<feature type="transmembrane region" description="Helical" evidence="1">
    <location>
        <begin position="43"/>
        <end position="59"/>
    </location>
</feature>
<dbReference type="Pfam" id="PF11070">
    <property type="entry name" value="DUF2871"/>
    <property type="match status" value="1"/>
</dbReference>
<keyword evidence="1" id="KW-0812">Transmembrane</keyword>
<evidence type="ECO:0000313" key="2">
    <source>
        <dbReference type="EMBL" id="QHQ60148.1"/>
    </source>
</evidence>
<dbReference type="Proteomes" id="UP000464314">
    <property type="component" value="Chromosome"/>
</dbReference>
<proteinExistence type="predicted"/>
<keyword evidence="3" id="KW-1185">Reference proteome</keyword>
<feature type="transmembrane region" description="Helical" evidence="1">
    <location>
        <begin position="110"/>
        <end position="130"/>
    </location>
</feature>
<dbReference type="EMBL" id="CP048000">
    <property type="protein sequence ID" value="QHQ60148.1"/>
    <property type="molecule type" value="Genomic_DNA"/>
</dbReference>
<protein>
    <submittedName>
        <fullName evidence="2">DUF2871 family protein</fullName>
    </submittedName>
</protein>
<dbReference type="KEGG" id="anr:Ana3638_04590"/>
<keyword evidence="1" id="KW-0472">Membrane</keyword>